<accession>A0A6A4GZE3</accession>
<feature type="compositionally biased region" description="Basic and acidic residues" evidence="1">
    <location>
        <begin position="248"/>
        <end position="261"/>
    </location>
</feature>
<dbReference type="PANTHER" id="PTHR36223">
    <property type="entry name" value="BETA-LACTAMASE-TYPE TRANSPEPTIDASE FOLD DOMAIN CONTAINING PROTEIN"/>
    <property type="match status" value="1"/>
</dbReference>
<evidence type="ECO:0000313" key="4">
    <source>
        <dbReference type="Proteomes" id="UP000799118"/>
    </source>
</evidence>
<dbReference type="EMBL" id="ML769656">
    <property type="protein sequence ID" value="KAE9390474.1"/>
    <property type="molecule type" value="Genomic_DNA"/>
</dbReference>
<proteinExistence type="predicted"/>
<keyword evidence="4" id="KW-1185">Reference proteome</keyword>
<feature type="region of interest" description="Disordered" evidence="1">
    <location>
        <begin position="223"/>
        <end position="261"/>
    </location>
</feature>
<organism evidence="3 4">
    <name type="scientific">Gymnopus androsaceus JB14</name>
    <dbReference type="NCBI Taxonomy" id="1447944"/>
    <lineage>
        <taxon>Eukaryota</taxon>
        <taxon>Fungi</taxon>
        <taxon>Dikarya</taxon>
        <taxon>Basidiomycota</taxon>
        <taxon>Agaricomycotina</taxon>
        <taxon>Agaricomycetes</taxon>
        <taxon>Agaricomycetidae</taxon>
        <taxon>Agaricales</taxon>
        <taxon>Marasmiineae</taxon>
        <taxon>Omphalotaceae</taxon>
        <taxon>Gymnopus</taxon>
    </lineage>
</organism>
<evidence type="ECO:0000259" key="2">
    <source>
        <dbReference type="Pfam" id="PF25534"/>
    </source>
</evidence>
<dbReference type="Proteomes" id="UP000799118">
    <property type="component" value="Unassembled WGS sequence"/>
</dbReference>
<evidence type="ECO:0000313" key="3">
    <source>
        <dbReference type="EMBL" id="KAE9390474.1"/>
    </source>
</evidence>
<sequence>MLRFGSFSAWVAVDGVALPEYDTRANIVNDTITCFVPSHANKSFIVHWRTEANLMSTASFLKVDGQDCGGRVLPAFNATHPGSHFSCTMSHTGVLTSAKSARSFYFSPVNFTEDDHCPNATDIGTISLDILGVEIVGSRPTAGVGFTPIPEVHEQSANDLNNVVHQTQLGPNISVDIPSTIIVEPTIHFVTFVFKYRPIENLQTIGVAPSPHRINRITPLRSAPNDPIWRRSSNKDEPAVDGALLPKIKRESEDDMSEQRNPKAVWRRLLFS</sequence>
<dbReference type="PANTHER" id="PTHR36223:SF1">
    <property type="entry name" value="TRANSCRIPTION ELONGATION FACTOR EAF N-TERMINAL DOMAIN-CONTAINING PROTEIN"/>
    <property type="match status" value="1"/>
</dbReference>
<feature type="domain" description="DUF7918" evidence="2">
    <location>
        <begin position="11"/>
        <end position="209"/>
    </location>
</feature>
<dbReference type="OrthoDB" id="2963983at2759"/>
<evidence type="ECO:0000256" key="1">
    <source>
        <dbReference type="SAM" id="MobiDB-lite"/>
    </source>
</evidence>
<name>A0A6A4GZE3_9AGAR</name>
<dbReference type="InterPro" id="IPR057678">
    <property type="entry name" value="DUF7918"/>
</dbReference>
<dbReference type="AlphaFoldDB" id="A0A6A4GZE3"/>
<protein>
    <recommendedName>
        <fullName evidence="2">DUF7918 domain-containing protein</fullName>
    </recommendedName>
</protein>
<reference evidence="3" key="1">
    <citation type="journal article" date="2019" name="Environ. Microbiol.">
        <title>Fungal ecological strategies reflected in gene transcription - a case study of two litter decomposers.</title>
        <authorList>
            <person name="Barbi F."/>
            <person name="Kohler A."/>
            <person name="Barry K."/>
            <person name="Baskaran P."/>
            <person name="Daum C."/>
            <person name="Fauchery L."/>
            <person name="Ihrmark K."/>
            <person name="Kuo A."/>
            <person name="LaButti K."/>
            <person name="Lipzen A."/>
            <person name="Morin E."/>
            <person name="Grigoriev I.V."/>
            <person name="Henrissat B."/>
            <person name="Lindahl B."/>
            <person name="Martin F."/>
        </authorList>
    </citation>
    <scope>NUCLEOTIDE SEQUENCE</scope>
    <source>
        <strain evidence="3">JB14</strain>
    </source>
</reference>
<gene>
    <name evidence="3" type="ORF">BT96DRAFT_342644</name>
</gene>
<dbReference type="Pfam" id="PF25534">
    <property type="entry name" value="DUF7918"/>
    <property type="match status" value="1"/>
</dbReference>